<accession>V9I2C8</accession>
<dbReference type="SUPFAM" id="SSF55455">
    <property type="entry name" value="SRF-like"/>
    <property type="match status" value="1"/>
</dbReference>
<reference evidence="9" key="1">
    <citation type="submission" date="2010-05" db="EMBL/GenBank/DDBJ databases">
        <title>Molecular cloning, expression profile and function analysis of MADS-box genes in cotton.</title>
        <authorList>
            <person name="Wang L."/>
            <person name="Zhang W."/>
            <person name="Yu S."/>
            <person name="Fan S."/>
            <person name="Song M."/>
            <person name="Pang C."/>
        </authorList>
    </citation>
    <scope>NUCLEOTIDE SEQUENCE</scope>
</reference>
<evidence type="ECO:0000259" key="8">
    <source>
        <dbReference type="PROSITE" id="PS51297"/>
    </source>
</evidence>
<keyword evidence="3" id="KW-0238">DNA-binding</keyword>
<evidence type="ECO:0000256" key="4">
    <source>
        <dbReference type="ARBA" id="ARBA00023163"/>
    </source>
</evidence>
<evidence type="ECO:0000256" key="1">
    <source>
        <dbReference type="ARBA" id="ARBA00004123"/>
    </source>
</evidence>
<dbReference type="FunFam" id="3.40.1810.10:FF:000003">
    <property type="entry name" value="MADS-box transcription factor MADS-MC"/>
    <property type="match status" value="1"/>
</dbReference>
<dbReference type="InterPro" id="IPR002487">
    <property type="entry name" value="TF_Kbox"/>
</dbReference>
<protein>
    <submittedName>
        <fullName evidence="9">MADS15</fullName>
    </submittedName>
</protein>
<dbReference type="GO" id="GO:0003700">
    <property type="term" value="F:DNA-binding transcription factor activity"/>
    <property type="evidence" value="ECO:0007669"/>
    <property type="project" value="InterPro"/>
</dbReference>
<keyword evidence="6" id="KW-0175">Coiled coil</keyword>
<dbReference type="CDD" id="cd00265">
    <property type="entry name" value="MADS_MEF2_like"/>
    <property type="match status" value="1"/>
</dbReference>
<keyword evidence="4" id="KW-0804">Transcription</keyword>
<dbReference type="PROSITE" id="PS50066">
    <property type="entry name" value="MADS_BOX_2"/>
    <property type="match status" value="1"/>
</dbReference>
<dbReference type="Pfam" id="PF00319">
    <property type="entry name" value="SRF-TF"/>
    <property type="match status" value="1"/>
</dbReference>
<dbReference type="SMART" id="SM00432">
    <property type="entry name" value="MADS"/>
    <property type="match status" value="1"/>
</dbReference>
<keyword evidence="2" id="KW-0805">Transcription regulation</keyword>
<dbReference type="GO" id="GO:0045944">
    <property type="term" value="P:positive regulation of transcription by RNA polymerase II"/>
    <property type="evidence" value="ECO:0007669"/>
    <property type="project" value="InterPro"/>
</dbReference>
<dbReference type="AlphaFoldDB" id="V9I2C8"/>
<evidence type="ECO:0000256" key="2">
    <source>
        <dbReference type="ARBA" id="ARBA00023015"/>
    </source>
</evidence>
<feature type="domain" description="K-box" evidence="8">
    <location>
        <begin position="88"/>
        <end position="183"/>
    </location>
</feature>
<evidence type="ECO:0000256" key="5">
    <source>
        <dbReference type="ARBA" id="ARBA00023242"/>
    </source>
</evidence>
<dbReference type="PROSITE" id="PS51297">
    <property type="entry name" value="K_BOX"/>
    <property type="match status" value="1"/>
</dbReference>
<dbReference type="GO" id="GO:0046983">
    <property type="term" value="F:protein dimerization activity"/>
    <property type="evidence" value="ECO:0007669"/>
    <property type="project" value="InterPro"/>
</dbReference>
<dbReference type="EMBL" id="HM236430">
    <property type="protein sequence ID" value="AEJ76838.1"/>
    <property type="molecule type" value="mRNA"/>
</dbReference>
<dbReference type="PRINTS" id="PR00404">
    <property type="entry name" value="MADSDOMAIN"/>
</dbReference>
<dbReference type="InterPro" id="IPR033896">
    <property type="entry name" value="MEF2-like_N"/>
</dbReference>
<evidence type="ECO:0000259" key="7">
    <source>
        <dbReference type="PROSITE" id="PS50066"/>
    </source>
</evidence>
<dbReference type="InterPro" id="IPR050142">
    <property type="entry name" value="MADS-box/MEF2_TF"/>
</dbReference>
<sequence>MVRGKIQMKRIENATSRQVTFSKRRNGLLKKAYELYVLCDAEVAVIIFSHKGKLYEFSSSDNMQNTIERYRQYKKDVQSNIPEFDRYTQQLRLEAENMAKKIEFLEVSKRRMLGQNLGSCSIDELQEVENQLERSLRNIRARKGYLFKEQILQLKAKERYMQEENAKLSAKNNGTTCRQQNAEVETELFLGVARKPLFPSKVGLLEYGMKNDNSLFGIMACLVRLSPLATGLDHLDWMDGWKYNILYILQTSPRNWKINNLGKKPRWGEKKNF</sequence>
<comment type="subcellular location">
    <subcellularLocation>
        <location evidence="1">Nucleus</location>
    </subcellularLocation>
</comment>
<evidence type="ECO:0000256" key="3">
    <source>
        <dbReference type="ARBA" id="ARBA00023125"/>
    </source>
</evidence>
<dbReference type="GO" id="GO:0005634">
    <property type="term" value="C:nucleus"/>
    <property type="evidence" value="ECO:0007669"/>
    <property type="project" value="UniProtKB-SubCell"/>
</dbReference>
<evidence type="ECO:0000256" key="6">
    <source>
        <dbReference type="SAM" id="Coils"/>
    </source>
</evidence>
<dbReference type="PANTHER" id="PTHR48019">
    <property type="entry name" value="SERUM RESPONSE FACTOR HOMOLOG"/>
    <property type="match status" value="1"/>
</dbReference>
<dbReference type="Pfam" id="PF01486">
    <property type="entry name" value="K-box"/>
    <property type="match status" value="1"/>
</dbReference>
<keyword evidence="5" id="KW-0539">Nucleus</keyword>
<dbReference type="InterPro" id="IPR036879">
    <property type="entry name" value="TF_MADSbox_sf"/>
</dbReference>
<proteinExistence type="evidence at transcript level"/>
<name>V9I2C8_GOSHI</name>
<dbReference type="GO" id="GO:0000977">
    <property type="term" value="F:RNA polymerase II transcription regulatory region sequence-specific DNA binding"/>
    <property type="evidence" value="ECO:0007669"/>
    <property type="project" value="InterPro"/>
</dbReference>
<evidence type="ECO:0000313" key="9">
    <source>
        <dbReference type="EMBL" id="AEJ76838.1"/>
    </source>
</evidence>
<dbReference type="Gene3D" id="3.40.1810.10">
    <property type="entry name" value="Transcription factor, MADS-box"/>
    <property type="match status" value="1"/>
</dbReference>
<feature type="domain" description="MADS-box" evidence="7">
    <location>
        <begin position="1"/>
        <end position="61"/>
    </location>
</feature>
<dbReference type="InterPro" id="IPR002100">
    <property type="entry name" value="TF_MADSbox"/>
</dbReference>
<organism evidence="9">
    <name type="scientific">Gossypium hirsutum</name>
    <name type="common">Upland cotton</name>
    <name type="synonym">Gossypium mexicanum</name>
    <dbReference type="NCBI Taxonomy" id="3635"/>
    <lineage>
        <taxon>Eukaryota</taxon>
        <taxon>Viridiplantae</taxon>
        <taxon>Streptophyta</taxon>
        <taxon>Embryophyta</taxon>
        <taxon>Tracheophyta</taxon>
        <taxon>Spermatophyta</taxon>
        <taxon>Magnoliopsida</taxon>
        <taxon>eudicotyledons</taxon>
        <taxon>Gunneridae</taxon>
        <taxon>Pentapetalae</taxon>
        <taxon>rosids</taxon>
        <taxon>malvids</taxon>
        <taxon>Malvales</taxon>
        <taxon>Malvaceae</taxon>
        <taxon>Malvoideae</taxon>
        <taxon>Gossypium</taxon>
    </lineage>
</organism>
<feature type="coiled-coil region" evidence="6">
    <location>
        <begin position="88"/>
        <end position="142"/>
    </location>
</feature>